<dbReference type="InterPro" id="IPR001578">
    <property type="entry name" value="Peptidase_C12_UCH"/>
</dbReference>
<evidence type="ECO:0000256" key="6">
    <source>
        <dbReference type="ARBA" id="ARBA00022807"/>
    </source>
</evidence>
<dbReference type="SUPFAM" id="SSF54001">
    <property type="entry name" value="Cysteine proteinases"/>
    <property type="match status" value="1"/>
</dbReference>
<dbReference type="GO" id="GO:0005737">
    <property type="term" value="C:cytoplasm"/>
    <property type="evidence" value="ECO:0007669"/>
    <property type="project" value="TreeGrafter"/>
</dbReference>
<dbReference type="PANTHER" id="PTHR10589:SF16">
    <property type="entry name" value="UBIQUITIN CARBOXYL-TERMINAL HYDROLASE ISOZYME L5"/>
    <property type="match status" value="1"/>
</dbReference>
<organism evidence="13">
    <name type="scientific">Grammatophora oceanica</name>
    <dbReference type="NCBI Taxonomy" id="210454"/>
    <lineage>
        <taxon>Eukaryota</taxon>
        <taxon>Sar</taxon>
        <taxon>Stramenopiles</taxon>
        <taxon>Ochrophyta</taxon>
        <taxon>Bacillariophyta</taxon>
        <taxon>Fragilariophyceae</taxon>
        <taxon>Fragilariophycidae</taxon>
        <taxon>Rhabdonematales</taxon>
        <taxon>Grammatophoraceae</taxon>
        <taxon>Grammatophora</taxon>
    </lineage>
</organism>
<dbReference type="InterPro" id="IPR041507">
    <property type="entry name" value="UCH_C"/>
</dbReference>
<dbReference type="GO" id="GO:0006511">
    <property type="term" value="P:ubiquitin-dependent protein catabolic process"/>
    <property type="evidence" value="ECO:0007669"/>
    <property type="project" value="UniProtKB-UniRule"/>
</dbReference>
<dbReference type="Pfam" id="PF18031">
    <property type="entry name" value="UCH_C"/>
    <property type="match status" value="1"/>
</dbReference>
<reference evidence="13" key="1">
    <citation type="submission" date="2021-01" db="EMBL/GenBank/DDBJ databases">
        <authorList>
            <person name="Corre E."/>
            <person name="Pelletier E."/>
            <person name="Niang G."/>
            <person name="Scheremetjew M."/>
            <person name="Finn R."/>
            <person name="Kale V."/>
            <person name="Holt S."/>
            <person name="Cochrane G."/>
            <person name="Meng A."/>
            <person name="Brown T."/>
            <person name="Cohen L."/>
        </authorList>
    </citation>
    <scope>NUCLEOTIDE SEQUENCE</scope>
    <source>
        <strain evidence="13">CCMP 410</strain>
    </source>
</reference>
<dbReference type="PANTHER" id="PTHR10589">
    <property type="entry name" value="UBIQUITIN CARBOXYL-TERMINAL HYDROLASE"/>
    <property type="match status" value="1"/>
</dbReference>
<dbReference type="Gene3D" id="3.40.532.10">
    <property type="entry name" value="Peptidase C12, ubiquitin carboxyl-terminal hydrolase"/>
    <property type="match status" value="1"/>
</dbReference>
<dbReference type="AlphaFoldDB" id="A0A7S1YJP4"/>
<dbReference type="InterPro" id="IPR017390">
    <property type="entry name" value="Ubiquitinyl_hydrolase_UCH37"/>
</dbReference>
<evidence type="ECO:0000256" key="7">
    <source>
        <dbReference type="PIRNR" id="PIRNR038120"/>
    </source>
</evidence>
<dbReference type="GO" id="GO:0016579">
    <property type="term" value="P:protein deubiquitination"/>
    <property type="evidence" value="ECO:0007669"/>
    <property type="project" value="InterPro"/>
</dbReference>
<comment type="similarity">
    <text evidence="2 7 10 11">Belongs to the peptidase C12 family.</text>
</comment>
<evidence type="ECO:0000256" key="8">
    <source>
        <dbReference type="PIRSR" id="PIRSR038120-1"/>
    </source>
</evidence>
<evidence type="ECO:0000256" key="3">
    <source>
        <dbReference type="ARBA" id="ARBA00022670"/>
    </source>
</evidence>
<feature type="site" description="Transition state stabilizer" evidence="10">
    <location>
        <position position="92"/>
    </location>
</feature>
<gene>
    <name evidence="13" type="ORF">GOCE00092_LOCUS23571</name>
</gene>
<dbReference type="PROSITE" id="PS52048">
    <property type="entry name" value="UCH_DOMAIN"/>
    <property type="match status" value="1"/>
</dbReference>
<dbReference type="InterPro" id="IPR036959">
    <property type="entry name" value="Peptidase_C12_UCH_sf"/>
</dbReference>
<evidence type="ECO:0000256" key="5">
    <source>
        <dbReference type="ARBA" id="ARBA00022801"/>
    </source>
</evidence>
<evidence type="ECO:0000256" key="11">
    <source>
        <dbReference type="RuleBase" id="RU361215"/>
    </source>
</evidence>
<accession>A0A7S1YJP4</accession>
<feature type="active site" description="Proton donor" evidence="8 10">
    <location>
        <position position="177"/>
    </location>
</feature>
<dbReference type="EC" id="3.4.19.12" evidence="7 11"/>
<keyword evidence="4 7" id="KW-0833">Ubl conjugation pathway</keyword>
<proteinExistence type="inferred from homology"/>
<keyword evidence="6 7" id="KW-0788">Thiol protease</keyword>
<sequence length="331" mass="36282">MSGGSDDWCTIESDPGVFTELLEEVGVKNVQLEEIYSLGDDESLAALQELGPIYGFIFLFQWKNDKGGNTGQTKKPALTEDQSPPGLFFAKQVTTNACATQALLSVVMNSTSSDTLELGKVLTEMKTFTASFPPDLKGEAIGASDEIRTAHNSFAPKHAFMSEGKQYTPTGDEDVFHFVAYLPYEGKVYELDGLQAGPIEVGEIEDGDWMSVAKTALITRMESSTAIKFNLMAVIQDKRIGLRKKLEVAVDDNEAQAQLMMEEAQRKSWLQENQRRKHNYVSLCVQLLKELASKGSLRERVDDTYKAVSEKKRARLAAAAGGDDAGGGESK</sequence>
<feature type="domain" description="UCH catalytic" evidence="12">
    <location>
        <begin position="7"/>
        <end position="236"/>
    </location>
</feature>
<dbReference type="CDD" id="cd09617">
    <property type="entry name" value="Peptidase_C12_UCH37_BAP1"/>
    <property type="match status" value="1"/>
</dbReference>
<comment type="catalytic activity">
    <reaction evidence="1 7 10 11">
        <text>Thiol-dependent hydrolysis of ester, thioester, amide, peptide and isopeptide bonds formed by the C-terminal Gly of ubiquitin (a 76-residue protein attached to proteins as an intracellular targeting signal).</text>
        <dbReference type="EC" id="3.4.19.12"/>
    </reaction>
</comment>
<dbReference type="PRINTS" id="PR00707">
    <property type="entry name" value="UBCTHYDRLASE"/>
</dbReference>
<keyword evidence="3 7" id="KW-0645">Protease</keyword>
<dbReference type="EMBL" id="HBGK01044822">
    <property type="protein sequence ID" value="CAD9304564.1"/>
    <property type="molecule type" value="Transcribed_RNA"/>
</dbReference>
<name>A0A7S1YJP4_9STRA</name>
<evidence type="ECO:0000256" key="1">
    <source>
        <dbReference type="ARBA" id="ARBA00000707"/>
    </source>
</evidence>
<feature type="active site" description="Nucleophile" evidence="8 10">
    <location>
        <position position="98"/>
    </location>
</feature>
<keyword evidence="5 7" id="KW-0378">Hydrolase</keyword>
<dbReference type="GO" id="GO:0004843">
    <property type="term" value="F:cysteine-type deubiquitinase activity"/>
    <property type="evidence" value="ECO:0007669"/>
    <property type="project" value="UniProtKB-UniRule"/>
</dbReference>
<dbReference type="InterPro" id="IPR038765">
    <property type="entry name" value="Papain-like_cys_pep_sf"/>
</dbReference>
<evidence type="ECO:0000256" key="2">
    <source>
        <dbReference type="ARBA" id="ARBA00009326"/>
    </source>
</evidence>
<feature type="site" description="Important for enzyme activity" evidence="9 10">
    <location>
        <position position="192"/>
    </location>
</feature>
<evidence type="ECO:0000256" key="4">
    <source>
        <dbReference type="ARBA" id="ARBA00022786"/>
    </source>
</evidence>
<dbReference type="Gene3D" id="1.20.58.860">
    <property type="match status" value="1"/>
</dbReference>
<evidence type="ECO:0000313" key="13">
    <source>
        <dbReference type="EMBL" id="CAD9304564.1"/>
    </source>
</evidence>
<protein>
    <recommendedName>
        <fullName evidence="7 11">Ubiquitin carboxyl-terminal hydrolase</fullName>
        <ecNumber evidence="7 11">3.4.19.12</ecNumber>
    </recommendedName>
</protein>
<evidence type="ECO:0000256" key="9">
    <source>
        <dbReference type="PIRSR" id="PIRSR038120-2"/>
    </source>
</evidence>
<dbReference type="Pfam" id="PF01088">
    <property type="entry name" value="Peptidase_C12"/>
    <property type="match status" value="1"/>
</dbReference>
<dbReference type="PIRSF" id="PIRSF038120">
    <property type="entry name" value="Ubiquitinyl_hydrolase_UCH37"/>
    <property type="match status" value="1"/>
</dbReference>
<evidence type="ECO:0000256" key="10">
    <source>
        <dbReference type="PROSITE-ProRule" id="PRU01393"/>
    </source>
</evidence>
<evidence type="ECO:0000259" key="12">
    <source>
        <dbReference type="PROSITE" id="PS52048"/>
    </source>
</evidence>